<dbReference type="PANTHER" id="PTHR42828">
    <property type="entry name" value="DHBP SYNTHASE RIBB-LIKE ALPHA/BETA DOMAIN-CONTAINING PROTEIN"/>
    <property type="match status" value="1"/>
</dbReference>
<dbReference type="GO" id="GO:0003725">
    <property type="term" value="F:double-stranded RNA binding"/>
    <property type="evidence" value="ECO:0007669"/>
    <property type="project" value="InterPro"/>
</dbReference>
<dbReference type="InterPro" id="IPR017945">
    <property type="entry name" value="DHBP_synth_RibB-like_a/b_dom"/>
</dbReference>
<dbReference type="KEGG" id="nib:GU926_06925"/>
<keyword evidence="3" id="KW-1185">Reference proteome</keyword>
<organism evidence="2 3">
    <name type="scientific">Nibribacter ruber</name>
    <dbReference type="NCBI Taxonomy" id="2698458"/>
    <lineage>
        <taxon>Bacteria</taxon>
        <taxon>Pseudomonadati</taxon>
        <taxon>Bacteroidota</taxon>
        <taxon>Cytophagia</taxon>
        <taxon>Cytophagales</taxon>
        <taxon>Hymenobacteraceae</taxon>
        <taxon>Nibribacter</taxon>
    </lineage>
</organism>
<feature type="domain" description="YrdC-like" evidence="1">
    <location>
        <begin position="16"/>
        <end position="203"/>
    </location>
</feature>
<evidence type="ECO:0000313" key="2">
    <source>
        <dbReference type="EMBL" id="QHL87177.1"/>
    </source>
</evidence>
<gene>
    <name evidence="2" type="ORF">GU926_06925</name>
</gene>
<reference evidence="2 3" key="1">
    <citation type="submission" date="2020-01" db="EMBL/GenBank/DDBJ databases">
        <authorList>
            <person name="Kim M."/>
        </authorList>
    </citation>
    <scope>NUCLEOTIDE SEQUENCE [LARGE SCALE GENOMIC DNA]</scope>
    <source>
        <strain evidence="2 3">BT10</strain>
    </source>
</reference>
<dbReference type="PANTHER" id="PTHR42828:SF3">
    <property type="entry name" value="THREONYLCARBAMOYL-AMP SYNTHASE"/>
    <property type="match status" value="1"/>
</dbReference>
<dbReference type="SUPFAM" id="SSF55821">
    <property type="entry name" value="YrdC/RibB"/>
    <property type="match status" value="1"/>
</dbReference>
<dbReference type="Pfam" id="PF01300">
    <property type="entry name" value="Sua5_yciO_yrdC"/>
    <property type="match status" value="1"/>
</dbReference>
<dbReference type="InterPro" id="IPR006070">
    <property type="entry name" value="Sua5-like_dom"/>
</dbReference>
<accession>A0A6P1NTW6</accession>
<proteinExistence type="predicted"/>
<evidence type="ECO:0000259" key="1">
    <source>
        <dbReference type="PROSITE" id="PS51163"/>
    </source>
</evidence>
<dbReference type="RefSeq" id="WP_160690325.1">
    <property type="nucleotide sequence ID" value="NZ_CP047897.1"/>
</dbReference>
<dbReference type="AlphaFoldDB" id="A0A6P1NTW6"/>
<dbReference type="Proteomes" id="UP000464214">
    <property type="component" value="Chromosome"/>
</dbReference>
<name>A0A6P1NTW6_9BACT</name>
<dbReference type="PROSITE" id="PS51163">
    <property type="entry name" value="YRDC"/>
    <property type="match status" value="1"/>
</dbReference>
<dbReference type="EMBL" id="CP047897">
    <property type="protein sequence ID" value="QHL87177.1"/>
    <property type="molecule type" value="Genomic_DNA"/>
</dbReference>
<dbReference type="Gene3D" id="3.90.870.10">
    <property type="entry name" value="DHBP synthase"/>
    <property type="match status" value="1"/>
</dbReference>
<evidence type="ECO:0000313" key="3">
    <source>
        <dbReference type="Proteomes" id="UP000464214"/>
    </source>
</evidence>
<dbReference type="NCBIfam" id="TIGR00057">
    <property type="entry name" value="L-threonylcarbamoyladenylate synthase"/>
    <property type="match status" value="1"/>
</dbReference>
<protein>
    <submittedName>
        <fullName evidence="2">Threonylcarbamoyl-AMP synthase</fullName>
    </submittedName>
</protein>
<dbReference type="InterPro" id="IPR052532">
    <property type="entry name" value="SUA5_domain"/>
</dbReference>
<sequence length="209" mass="23039">MAQATFLKIHPDNPQPKALAQVVEVLKKGGLVIYPTDTIYGLGCDLHNVRAVERLCQLRGLNPAKAQLSFVCNDLTNISEYAKISTQTYKVMKKALPGPFTFVLEASSKVPKIGGVKRKTVGIRVPDNNICLTLVTELGNPIVSTSIHDEDEVVEYTTDPELIYEKYRNLVDLVIDGGYGNNIPSTVINCENDEFEVLREGAGDIEDFL</sequence>